<evidence type="ECO:0000256" key="5">
    <source>
        <dbReference type="ARBA" id="ARBA00032194"/>
    </source>
</evidence>
<name>A0A0D7X3Y5_9BACL</name>
<evidence type="ECO:0000256" key="4">
    <source>
        <dbReference type="ARBA" id="ARBA00031448"/>
    </source>
</evidence>
<dbReference type="Gene3D" id="3.20.20.80">
    <property type="entry name" value="Glycosidases"/>
    <property type="match status" value="1"/>
</dbReference>
<sequence length="485" mass="55263">MTKILKGFPKNFLWGGATAANQLEGAFDVDGKGLSSADVIAYVPKAERTNDHAMEVSSERLEDVLSGKVNARFPKREGVDFFHHYKEDIALFAEMGFKVFRMSIHWSRIFPNGYDAEPNEAGLQFYDNVFDELRKYGIEPLVTLSHYETPLGLTQKYNGWLGREVIQHYVNYAETVFTRYKDKVKYWLTFNEINVMTMSPFTGGGVVIDRVDNKQQAIYQALHHQFVASALATKRGHEIIPGSQIGCMLARMESYAHTCNPEDVLKSQHENQMNLFFTDVHARGEYSNYMNRYFEENNIVLHTEPGDAEILKNNTVDYISFSYYMTLIVSVGPEGEKAAGNLFGGVKNPYLQSSDWGWQIDPIGLRVTLNTLYDRYQKPLFIVENGLGAYDKVEEDGSIHDTYRIDYLRQHIAQMNEAIADGVDLIGYTSWGPIDLVSMSTSEMSKRYGFIYVDLDDDGNGTLKRSKKDSFDWYKNVIATNGEEL</sequence>
<gene>
    <name evidence="10" type="ORF">QD47_07950</name>
</gene>
<evidence type="ECO:0000313" key="11">
    <source>
        <dbReference type="Proteomes" id="UP000032534"/>
    </source>
</evidence>
<organism evidence="10 11">
    <name type="scientific">Paenibacillus terrae</name>
    <dbReference type="NCBI Taxonomy" id="159743"/>
    <lineage>
        <taxon>Bacteria</taxon>
        <taxon>Bacillati</taxon>
        <taxon>Bacillota</taxon>
        <taxon>Bacilli</taxon>
        <taxon>Bacillales</taxon>
        <taxon>Paenibacillaceae</taxon>
        <taxon>Paenibacillus</taxon>
    </lineage>
</organism>
<dbReference type="Pfam" id="PF00232">
    <property type="entry name" value="Glyco_hydro_1"/>
    <property type="match status" value="1"/>
</dbReference>
<dbReference type="NCBIfam" id="NF007356">
    <property type="entry name" value="PRK09852.1"/>
    <property type="match status" value="1"/>
</dbReference>
<dbReference type="PROSITE" id="PS00653">
    <property type="entry name" value="GLYCOSYL_HYDROL_F1_2"/>
    <property type="match status" value="1"/>
</dbReference>
<dbReference type="GO" id="GO:0005829">
    <property type="term" value="C:cytosol"/>
    <property type="evidence" value="ECO:0007669"/>
    <property type="project" value="TreeGrafter"/>
</dbReference>
<dbReference type="NCBIfam" id="NF007158">
    <property type="entry name" value="PRK09593.1"/>
    <property type="match status" value="1"/>
</dbReference>
<dbReference type="SUPFAM" id="SSF51445">
    <property type="entry name" value="(Trans)glycosidases"/>
    <property type="match status" value="1"/>
</dbReference>
<evidence type="ECO:0000256" key="3">
    <source>
        <dbReference type="ARBA" id="ARBA00023295"/>
    </source>
</evidence>
<dbReference type="InterPro" id="IPR001360">
    <property type="entry name" value="Glyco_hydro_1"/>
</dbReference>
<reference evidence="10 11" key="1">
    <citation type="submission" date="2014-11" db="EMBL/GenBank/DDBJ databases">
        <title>Draft Genome Sequences of Paenibacillus polymyxa NRRL B-30509 and Paenibacillus terrae NRRL B-30644, Strains from a Poultry Environment that Produce Tridecaptin A and Paenicidins.</title>
        <authorList>
            <person name="van Belkum M.J."/>
            <person name="Lohans C.T."/>
            <person name="Vederas J.C."/>
        </authorList>
    </citation>
    <scope>NUCLEOTIDE SEQUENCE [LARGE SCALE GENOMIC DNA]</scope>
    <source>
        <strain evidence="10 11">NRRL B-30644</strain>
    </source>
</reference>
<keyword evidence="11" id="KW-1185">Reference proteome</keyword>
<keyword evidence="2 9" id="KW-0378">Hydrolase</keyword>
<evidence type="ECO:0000256" key="2">
    <source>
        <dbReference type="ARBA" id="ARBA00022801"/>
    </source>
</evidence>
<dbReference type="InterPro" id="IPR017853">
    <property type="entry name" value="GH"/>
</dbReference>
<dbReference type="PANTHER" id="PTHR10353:SF122">
    <property type="entry name" value="6-PHOSPHO-BETA-GLUCOSIDASE ASCB-RELATED"/>
    <property type="match status" value="1"/>
</dbReference>
<evidence type="ECO:0000256" key="8">
    <source>
        <dbReference type="RuleBase" id="RU003690"/>
    </source>
</evidence>
<dbReference type="InterPro" id="IPR018120">
    <property type="entry name" value="Glyco_hydro_1_AS"/>
</dbReference>
<evidence type="ECO:0000313" key="10">
    <source>
        <dbReference type="EMBL" id="KJD46096.1"/>
    </source>
</evidence>
<dbReference type="Proteomes" id="UP000032534">
    <property type="component" value="Unassembled WGS sequence"/>
</dbReference>
<comment type="caution">
    <text evidence="10">The sequence shown here is derived from an EMBL/GenBank/DDBJ whole genome shotgun (WGS) entry which is preliminary data.</text>
</comment>
<dbReference type="PANTHER" id="PTHR10353">
    <property type="entry name" value="GLYCOSYL HYDROLASE"/>
    <property type="match status" value="1"/>
</dbReference>
<dbReference type="RefSeq" id="WP_044645630.1">
    <property type="nucleotide sequence ID" value="NZ_JTHP01000011.1"/>
</dbReference>
<evidence type="ECO:0000256" key="1">
    <source>
        <dbReference type="ARBA" id="ARBA00010838"/>
    </source>
</evidence>
<feature type="active site" description="Nucleophile" evidence="7">
    <location>
        <position position="384"/>
    </location>
</feature>
<proteinExistence type="inferred from homology"/>
<dbReference type="GO" id="GO:0016052">
    <property type="term" value="P:carbohydrate catabolic process"/>
    <property type="evidence" value="ECO:0007669"/>
    <property type="project" value="TreeGrafter"/>
</dbReference>
<dbReference type="PRINTS" id="PR00131">
    <property type="entry name" value="GLHYDRLASE1"/>
</dbReference>
<dbReference type="InterPro" id="IPR033132">
    <property type="entry name" value="GH_1_N_CS"/>
</dbReference>
<evidence type="ECO:0000256" key="6">
    <source>
        <dbReference type="ARBA" id="ARBA00079432"/>
    </source>
</evidence>
<dbReference type="OrthoDB" id="108629at2"/>
<dbReference type="AlphaFoldDB" id="A0A0D7X3Y5"/>
<dbReference type="FunFam" id="3.20.20.80:FF:000004">
    <property type="entry name" value="Beta-glucosidase 6-phospho-beta-glucosidase"/>
    <property type="match status" value="1"/>
</dbReference>
<evidence type="ECO:0000256" key="9">
    <source>
        <dbReference type="RuleBase" id="RU004468"/>
    </source>
</evidence>
<evidence type="ECO:0000256" key="7">
    <source>
        <dbReference type="PROSITE-ProRule" id="PRU10055"/>
    </source>
</evidence>
<comment type="similarity">
    <text evidence="1 8">Belongs to the glycosyl hydrolase 1 family.</text>
</comment>
<protein>
    <recommendedName>
        <fullName evidence="6">Amygdalase</fullName>
    </recommendedName>
    <alternativeName>
        <fullName evidence="4">Cellobiase</fullName>
    </alternativeName>
    <alternativeName>
        <fullName evidence="5">Gentiobiase</fullName>
    </alternativeName>
</protein>
<dbReference type="GO" id="GO:0008422">
    <property type="term" value="F:beta-glucosidase activity"/>
    <property type="evidence" value="ECO:0007669"/>
    <property type="project" value="TreeGrafter"/>
</dbReference>
<dbReference type="EMBL" id="JTHP01000011">
    <property type="protein sequence ID" value="KJD46096.1"/>
    <property type="molecule type" value="Genomic_DNA"/>
</dbReference>
<dbReference type="PATRIC" id="fig|159743.3.peg.1749"/>
<dbReference type="PROSITE" id="PS00572">
    <property type="entry name" value="GLYCOSYL_HYDROL_F1_1"/>
    <property type="match status" value="1"/>
</dbReference>
<accession>A0A0D7X3Y5</accession>
<keyword evidence="3 9" id="KW-0326">Glycosidase</keyword>